<dbReference type="PaxDb" id="73239-Q7RJB8"/>
<comment type="caution">
    <text evidence="1">The sequence shown here is derived from an EMBL/GenBank/DDBJ whole genome shotgun (WGS) entry which is preliminary data.</text>
</comment>
<dbReference type="AlphaFoldDB" id="Q7RJB8"/>
<organism evidence="1 2">
    <name type="scientific">Plasmodium yoelii yoelii</name>
    <dbReference type="NCBI Taxonomy" id="73239"/>
    <lineage>
        <taxon>Eukaryota</taxon>
        <taxon>Sar</taxon>
        <taxon>Alveolata</taxon>
        <taxon>Apicomplexa</taxon>
        <taxon>Aconoidasida</taxon>
        <taxon>Haemosporida</taxon>
        <taxon>Plasmodiidae</taxon>
        <taxon>Plasmodium</taxon>
        <taxon>Plasmodium (Vinckeia)</taxon>
    </lineage>
</organism>
<dbReference type="Proteomes" id="UP000008553">
    <property type="component" value="Unassembled WGS sequence"/>
</dbReference>
<protein>
    <submittedName>
        <fullName evidence="1">Uncharacterized protein</fullName>
    </submittedName>
</protein>
<dbReference type="InParanoid" id="Q7RJB8"/>
<gene>
    <name evidence="1" type="ORF">PY03345</name>
</gene>
<dbReference type="EMBL" id="AABL01000958">
    <property type="protein sequence ID" value="EAA22911.1"/>
    <property type="molecule type" value="Genomic_DNA"/>
</dbReference>
<reference evidence="1 2" key="1">
    <citation type="journal article" date="2002" name="Nature">
        <title>Genome sequence and comparative analysis of the model rodent malaria parasite Plasmodium yoelii yoelii.</title>
        <authorList>
            <person name="Carlton J.M."/>
            <person name="Angiuoli S.V."/>
            <person name="Suh B.B."/>
            <person name="Kooij T.W."/>
            <person name="Pertea M."/>
            <person name="Silva J.C."/>
            <person name="Ermolaeva M.D."/>
            <person name="Allen J.E."/>
            <person name="Selengut J.D."/>
            <person name="Koo H.L."/>
            <person name="Peterson J.D."/>
            <person name="Pop M."/>
            <person name="Kosack D.S."/>
            <person name="Shumway M.F."/>
            <person name="Bidwell S.L."/>
            <person name="Shallom S.J."/>
            <person name="van Aken S.E."/>
            <person name="Riedmuller S.B."/>
            <person name="Feldblyum T.V."/>
            <person name="Cho J.K."/>
            <person name="Quackenbush J."/>
            <person name="Sedegah M."/>
            <person name="Shoaibi A."/>
            <person name="Cummings L.M."/>
            <person name="Florens L."/>
            <person name="Yates J.R."/>
            <person name="Raine J.D."/>
            <person name="Sinden R.E."/>
            <person name="Harris M.A."/>
            <person name="Cunningham D.A."/>
            <person name="Preiser P.R."/>
            <person name="Bergman L.W."/>
            <person name="Vaidya A.B."/>
            <person name="van Lin L.H."/>
            <person name="Janse C.J."/>
            <person name="Waters A.P."/>
            <person name="Smith H.O."/>
            <person name="White O.R."/>
            <person name="Salzberg S.L."/>
            <person name="Venter J.C."/>
            <person name="Fraser C.M."/>
            <person name="Hoffman S.L."/>
            <person name="Gardner M.J."/>
            <person name="Carucci D.J."/>
        </authorList>
    </citation>
    <scope>NUCLEOTIDE SEQUENCE [LARGE SCALE GENOMIC DNA]</scope>
    <source>
        <strain evidence="1 2">17XNL</strain>
    </source>
</reference>
<name>Q7RJB8_PLAYO</name>
<keyword evidence="2" id="KW-1185">Reference proteome</keyword>
<evidence type="ECO:0000313" key="2">
    <source>
        <dbReference type="Proteomes" id="UP000008553"/>
    </source>
</evidence>
<sequence>MFYLYDKLNTEQLLLIQEDNSNYNYNFKKC</sequence>
<proteinExistence type="predicted"/>
<evidence type="ECO:0000313" key="1">
    <source>
        <dbReference type="EMBL" id="EAA22911.1"/>
    </source>
</evidence>
<accession>Q7RJB8</accession>